<feature type="domain" description="CBS" evidence="3">
    <location>
        <begin position="71"/>
        <end position="126"/>
    </location>
</feature>
<accession>A0ABD5NRL2</accession>
<dbReference type="InterPro" id="IPR046342">
    <property type="entry name" value="CBS_dom_sf"/>
</dbReference>
<name>A0ABD5NRL2_9EURY</name>
<dbReference type="RefSeq" id="WP_256533204.1">
    <property type="nucleotide sequence ID" value="NZ_CP101824.1"/>
</dbReference>
<organism evidence="4 5">
    <name type="scientific">Halovivax cerinus</name>
    <dbReference type="NCBI Taxonomy" id="1487865"/>
    <lineage>
        <taxon>Archaea</taxon>
        <taxon>Methanobacteriati</taxon>
        <taxon>Methanobacteriota</taxon>
        <taxon>Stenosarchaea group</taxon>
        <taxon>Halobacteria</taxon>
        <taxon>Halobacteriales</taxon>
        <taxon>Natrialbaceae</taxon>
        <taxon>Halovivax</taxon>
    </lineage>
</organism>
<dbReference type="SMART" id="SM00116">
    <property type="entry name" value="CBS"/>
    <property type="match status" value="2"/>
</dbReference>
<dbReference type="AlphaFoldDB" id="A0ABD5NRL2"/>
<keyword evidence="5" id="KW-1185">Reference proteome</keyword>
<dbReference type="PROSITE" id="PS51371">
    <property type="entry name" value="CBS"/>
    <property type="match status" value="2"/>
</dbReference>
<comment type="caution">
    <text evidence="4">The sequence shown here is derived from an EMBL/GenBank/DDBJ whole genome shotgun (WGS) entry which is preliminary data.</text>
</comment>
<dbReference type="InterPro" id="IPR000644">
    <property type="entry name" value="CBS_dom"/>
</dbReference>
<feature type="domain" description="CBS" evidence="3">
    <location>
        <begin position="7"/>
        <end position="62"/>
    </location>
</feature>
<keyword evidence="1 2" id="KW-0129">CBS domain</keyword>
<dbReference type="EMBL" id="JBHSAQ010000013">
    <property type="protein sequence ID" value="MFC3959692.1"/>
    <property type="molecule type" value="Genomic_DNA"/>
</dbReference>
<sequence>MEVREIMSSPVVTIGPDATLAAAVDSMLDNRIGSIVVLDDGLSGIVTESDVLTTLAADESSFSELSVEDVMSTDLVTTTSTVSVTNALRTMQAEEVKRLPIRGGRKPLGIVTLTDIAWHLPDRLRERPGLSTRRQGRRRDGR</sequence>
<dbReference type="Proteomes" id="UP001595846">
    <property type="component" value="Unassembled WGS sequence"/>
</dbReference>
<evidence type="ECO:0000256" key="1">
    <source>
        <dbReference type="ARBA" id="ARBA00023122"/>
    </source>
</evidence>
<evidence type="ECO:0000313" key="4">
    <source>
        <dbReference type="EMBL" id="MFC3959692.1"/>
    </source>
</evidence>
<evidence type="ECO:0000259" key="3">
    <source>
        <dbReference type="PROSITE" id="PS51371"/>
    </source>
</evidence>
<dbReference type="SUPFAM" id="SSF54631">
    <property type="entry name" value="CBS-domain pair"/>
    <property type="match status" value="1"/>
</dbReference>
<protein>
    <submittedName>
        <fullName evidence="4">Cyclic nucleotide-binding/CBS domain-containing protein</fullName>
    </submittedName>
</protein>
<dbReference type="Pfam" id="PF00571">
    <property type="entry name" value="CBS"/>
    <property type="match status" value="2"/>
</dbReference>
<dbReference type="Gene3D" id="3.10.580.10">
    <property type="entry name" value="CBS-domain"/>
    <property type="match status" value="1"/>
</dbReference>
<gene>
    <name evidence="4" type="ORF">ACFOUR_15125</name>
</gene>
<dbReference type="PANTHER" id="PTHR43080:SF2">
    <property type="entry name" value="CBS DOMAIN-CONTAINING PROTEIN"/>
    <property type="match status" value="1"/>
</dbReference>
<evidence type="ECO:0000256" key="2">
    <source>
        <dbReference type="PROSITE-ProRule" id="PRU00703"/>
    </source>
</evidence>
<dbReference type="PANTHER" id="PTHR43080">
    <property type="entry name" value="CBS DOMAIN-CONTAINING PROTEIN CBSX3, MITOCHONDRIAL"/>
    <property type="match status" value="1"/>
</dbReference>
<dbReference type="InterPro" id="IPR051257">
    <property type="entry name" value="Diverse_CBS-Domain"/>
</dbReference>
<evidence type="ECO:0000313" key="5">
    <source>
        <dbReference type="Proteomes" id="UP001595846"/>
    </source>
</evidence>
<proteinExistence type="predicted"/>
<dbReference type="GeneID" id="73902318"/>
<reference evidence="4 5" key="1">
    <citation type="journal article" date="2019" name="Int. J. Syst. Evol. Microbiol.">
        <title>The Global Catalogue of Microorganisms (GCM) 10K type strain sequencing project: providing services to taxonomists for standard genome sequencing and annotation.</title>
        <authorList>
            <consortium name="The Broad Institute Genomics Platform"/>
            <consortium name="The Broad Institute Genome Sequencing Center for Infectious Disease"/>
            <person name="Wu L."/>
            <person name="Ma J."/>
        </authorList>
    </citation>
    <scope>NUCLEOTIDE SEQUENCE [LARGE SCALE GENOMIC DNA]</scope>
    <source>
        <strain evidence="4 5">IBRC-M 10256</strain>
    </source>
</reference>